<keyword evidence="3" id="KW-1185">Reference proteome</keyword>
<evidence type="ECO:0000313" key="3">
    <source>
        <dbReference type="Proteomes" id="UP000288071"/>
    </source>
</evidence>
<organism evidence="2 3">
    <name type="scientific">Paenirhodobacter huangdaonensis</name>
    <dbReference type="NCBI Taxonomy" id="2501515"/>
    <lineage>
        <taxon>Bacteria</taxon>
        <taxon>Pseudomonadati</taxon>
        <taxon>Pseudomonadota</taxon>
        <taxon>Alphaproteobacteria</taxon>
        <taxon>Rhodobacterales</taxon>
        <taxon>Rhodobacter group</taxon>
        <taxon>Paenirhodobacter</taxon>
    </lineage>
</organism>
<proteinExistence type="predicted"/>
<name>A0A3S4ML92_9RHOB</name>
<sequence>MAGDVPPFWRERKTGRGSRAGPAVGTALQSSPAKADPAPFCDTAPGSHGSPVSRTRRTARSCMPGKNLFVVLLMRRHPIQESAPAAKLWRFTGPVGRSKKEKYSSARCNVARPLSCDHRPAEQIQRIRPHHSSIIAIVIIVFNLSSDPTSRR</sequence>
<evidence type="ECO:0000313" key="2">
    <source>
        <dbReference type="EMBL" id="RWR54677.1"/>
    </source>
</evidence>
<feature type="region of interest" description="Disordered" evidence="1">
    <location>
        <begin position="1"/>
        <end position="59"/>
    </location>
</feature>
<evidence type="ECO:0000256" key="1">
    <source>
        <dbReference type="SAM" id="MobiDB-lite"/>
    </source>
</evidence>
<reference evidence="2 3" key="2">
    <citation type="submission" date="2019-01" db="EMBL/GenBank/DDBJ databases">
        <title>Sinorhodobacter populi sp. nov. isolated from the symptomatic bark tissue of Populus euramericana canker.</title>
        <authorList>
            <person name="Xu G."/>
        </authorList>
    </citation>
    <scope>NUCLEOTIDE SEQUENCE [LARGE SCALE GENOMIC DNA]</scope>
    <source>
        <strain evidence="2 3">CGMCC 1.12963</strain>
    </source>
</reference>
<comment type="caution">
    <text evidence="2">The sequence shown here is derived from an EMBL/GenBank/DDBJ whole genome shotgun (WGS) entry which is preliminary data.</text>
</comment>
<gene>
    <name evidence="2" type="ORF">EOW66_00995</name>
</gene>
<protein>
    <submittedName>
        <fullName evidence="2">Uncharacterized protein</fullName>
    </submittedName>
</protein>
<dbReference type="Proteomes" id="UP000288071">
    <property type="component" value="Unassembled WGS sequence"/>
</dbReference>
<dbReference type="RefSeq" id="WP_128154134.1">
    <property type="nucleotide sequence ID" value="NZ_JBHSOM010000007.1"/>
</dbReference>
<dbReference type="EMBL" id="SAVA01000001">
    <property type="protein sequence ID" value="RWR54677.1"/>
    <property type="molecule type" value="Genomic_DNA"/>
</dbReference>
<accession>A0A3S4ML92</accession>
<reference evidence="3" key="1">
    <citation type="submission" date="2019-01" db="EMBL/GenBank/DDBJ databases">
        <title>Sinorhodobacter populi sp. nov. isolated from the symptomatic bark tissue of Populus euramericana canker.</title>
        <authorList>
            <person name="Li Y."/>
        </authorList>
    </citation>
    <scope>NUCLEOTIDE SEQUENCE [LARGE SCALE GENOMIC DNA]</scope>
    <source>
        <strain evidence="3">CGMCC 1.12963</strain>
    </source>
</reference>
<dbReference type="AlphaFoldDB" id="A0A3S4ML92"/>